<feature type="chain" id="PRO_5014786111" description="DUF4352 domain-containing protein" evidence="1">
    <location>
        <begin position="25"/>
        <end position="216"/>
    </location>
</feature>
<evidence type="ECO:0000256" key="1">
    <source>
        <dbReference type="SAM" id="SignalP"/>
    </source>
</evidence>
<keyword evidence="1" id="KW-0732">Signal</keyword>
<name>A0A2M7YMR9_9BACT</name>
<feature type="signal peptide" evidence="1">
    <location>
        <begin position="1"/>
        <end position="24"/>
    </location>
</feature>
<reference evidence="3" key="1">
    <citation type="submission" date="2017-09" db="EMBL/GenBank/DDBJ databases">
        <title>Depth-based differentiation of microbial function through sediment-hosted aquifers and enrichment of novel symbionts in the deep terrestrial subsurface.</title>
        <authorList>
            <person name="Probst A.J."/>
            <person name="Ladd B."/>
            <person name="Jarett J.K."/>
            <person name="Geller-Mcgrath D.E."/>
            <person name="Sieber C.M.K."/>
            <person name="Emerson J.B."/>
            <person name="Anantharaman K."/>
            <person name="Thomas B.C."/>
            <person name="Malmstrom R."/>
            <person name="Stieglmeier M."/>
            <person name="Klingl A."/>
            <person name="Woyke T."/>
            <person name="Ryan C.M."/>
            <person name="Banfield J.F."/>
        </authorList>
    </citation>
    <scope>NUCLEOTIDE SEQUENCE [LARGE SCALE GENOMIC DNA]</scope>
</reference>
<organism evidence="2 3">
    <name type="scientific">Candidatus Portnoybacteria bacterium CG_4_9_14_3_um_filter_40_10</name>
    <dbReference type="NCBI Taxonomy" id="1974804"/>
    <lineage>
        <taxon>Bacteria</taxon>
        <taxon>Candidatus Portnoyibacteriota</taxon>
    </lineage>
</organism>
<dbReference type="Proteomes" id="UP000230434">
    <property type="component" value="Unassembled WGS sequence"/>
</dbReference>
<evidence type="ECO:0008006" key="4">
    <source>
        <dbReference type="Google" id="ProtNLM"/>
    </source>
</evidence>
<dbReference type="EMBL" id="PFWF01000082">
    <property type="protein sequence ID" value="PJA64281.1"/>
    <property type="molecule type" value="Genomic_DNA"/>
</dbReference>
<protein>
    <recommendedName>
        <fullName evidence="4">DUF4352 domain-containing protein</fullName>
    </recommendedName>
</protein>
<evidence type="ECO:0000313" key="2">
    <source>
        <dbReference type="EMBL" id="PJA64281.1"/>
    </source>
</evidence>
<gene>
    <name evidence="2" type="ORF">CO159_03865</name>
</gene>
<dbReference type="AlphaFoldDB" id="A0A2M7YMR9"/>
<comment type="caution">
    <text evidence="2">The sequence shown here is derived from an EMBL/GenBank/DDBJ whole genome shotgun (WGS) entry which is preliminary data.</text>
</comment>
<sequence>MKKAIIVLSLAVFTFAGLFFKVNAAENSSLPSSQPSAGQAAFPALSVSIGDWQLPKASYEAGEKIEGKFKLKNATNYYVSGIFYEIRVHQQSLDPKTDPIFFLNDATLYDRLRVMDSISFSPQEEKEISFSYQIPKYFPAGEKYYFQIAVFTSREQLLAQDYRKISIGNPEKNEKFIFLDSRESKVFGEDRLYGYQGGPVFDFNVEYSPVNDQSEG</sequence>
<accession>A0A2M7YMR9</accession>
<proteinExistence type="predicted"/>
<evidence type="ECO:0000313" key="3">
    <source>
        <dbReference type="Proteomes" id="UP000230434"/>
    </source>
</evidence>
<feature type="non-terminal residue" evidence="2">
    <location>
        <position position="216"/>
    </location>
</feature>